<feature type="region of interest" description="Disordered" evidence="2">
    <location>
        <begin position="787"/>
        <end position="852"/>
    </location>
</feature>
<dbReference type="InterPro" id="IPR029058">
    <property type="entry name" value="AB_hydrolase_fold"/>
</dbReference>
<evidence type="ECO:0000313" key="5">
    <source>
        <dbReference type="Proteomes" id="UP000029964"/>
    </source>
</evidence>
<feature type="domain" description="Alpha/beta hydrolase fold-3" evidence="3">
    <location>
        <begin position="148"/>
        <end position="259"/>
    </location>
</feature>
<feature type="compositionally biased region" description="Basic and acidic residues" evidence="2">
    <location>
        <begin position="299"/>
        <end position="321"/>
    </location>
</feature>
<protein>
    <submittedName>
        <fullName evidence="4">AB hydrolase superfamily protein-like protein</fullName>
    </submittedName>
</protein>
<proteinExistence type="predicted"/>
<dbReference type="EMBL" id="JPKY01000020">
    <property type="protein sequence ID" value="KFH46374.1"/>
    <property type="molecule type" value="Genomic_DNA"/>
</dbReference>
<feature type="compositionally biased region" description="Polar residues" evidence="2">
    <location>
        <begin position="326"/>
        <end position="338"/>
    </location>
</feature>
<dbReference type="STRING" id="857340.A0A086TAJ2"/>
<organism evidence="4 5">
    <name type="scientific">Hapsidospora chrysogenum (strain ATCC 11550 / CBS 779.69 / DSM 880 / IAM 14645 / JCM 23072 / IMI 49137)</name>
    <name type="common">Acremonium chrysogenum</name>
    <dbReference type="NCBI Taxonomy" id="857340"/>
    <lineage>
        <taxon>Eukaryota</taxon>
        <taxon>Fungi</taxon>
        <taxon>Dikarya</taxon>
        <taxon>Ascomycota</taxon>
        <taxon>Pezizomycotina</taxon>
        <taxon>Sordariomycetes</taxon>
        <taxon>Hypocreomycetidae</taxon>
        <taxon>Hypocreales</taxon>
        <taxon>Bionectriaceae</taxon>
        <taxon>Hapsidospora</taxon>
    </lineage>
</organism>
<keyword evidence="1 4" id="KW-0378">Hydrolase</keyword>
<dbReference type="GO" id="GO:0016787">
    <property type="term" value="F:hydrolase activity"/>
    <property type="evidence" value="ECO:0007669"/>
    <property type="project" value="UniProtKB-KW"/>
</dbReference>
<evidence type="ECO:0000313" key="4">
    <source>
        <dbReference type="EMBL" id="KFH46374.1"/>
    </source>
</evidence>
<evidence type="ECO:0000256" key="1">
    <source>
        <dbReference type="ARBA" id="ARBA00022801"/>
    </source>
</evidence>
<dbReference type="InterPro" id="IPR013094">
    <property type="entry name" value="AB_hydrolase_3"/>
</dbReference>
<dbReference type="Gene3D" id="3.40.50.1820">
    <property type="entry name" value="alpha/beta hydrolase"/>
    <property type="match status" value="1"/>
</dbReference>
<dbReference type="InterPro" id="IPR050300">
    <property type="entry name" value="GDXG_lipolytic_enzyme"/>
</dbReference>
<accession>A0A086TAJ2</accession>
<gene>
    <name evidence="4" type="ORF">ACRE_028340</name>
</gene>
<dbReference type="Pfam" id="PF07859">
    <property type="entry name" value="Abhydrolase_3"/>
    <property type="match status" value="2"/>
</dbReference>
<dbReference type="OrthoDB" id="2336090at2759"/>
<feature type="compositionally biased region" description="Basic and acidic residues" evidence="2">
    <location>
        <begin position="663"/>
        <end position="680"/>
    </location>
</feature>
<reference evidence="5" key="1">
    <citation type="journal article" date="2014" name="Genome Announc.">
        <title>Genome sequence and annotation of Acremonium chrysogenum, producer of the beta-lactam antibiotic cephalosporin C.</title>
        <authorList>
            <person name="Terfehr D."/>
            <person name="Dahlmann T.A."/>
            <person name="Specht T."/>
            <person name="Zadra I."/>
            <person name="Kuernsteiner H."/>
            <person name="Kueck U."/>
        </authorList>
    </citation>
    <scope>NUCLEOTIDE SEQUENCE [LARGE SCALE GENOMIC DNA]</scope>
    <source>
        <strain evidence="5">ATCC 11550 / CBS 779.69 / DSM 880 / IAM 14645 / JCM 23072 / IMI 49137</strain>
    </source>
</reference>
<dbReference type="HOGENOM" id="CLU_004893_0_0_1"/>
<dbReference type="PANTHER" id="PTHR48081">
    <property type="entry name" value="AB HYDROLASE SUPERFAMILY PROTEIN C4A8.06C"/>
    <property type="match status" value="1"/>
</dbReference>
<evidence type="ECO:0000259" key="3">
    <source>
        <dbReference type="Pfam" id="PF07859"/>
    </source>
</evidence>
<dbReference type="Proteomes" id="UP000029964">
    <property type="component" value="Unassembled WGS sequence"/>
</dbReference>
<dbReference type="SUPFAM" id="SSF53474">
    <property type="entry name" value="alpha/beta-Hydrolases"/>
    <property type="match status" value="1"/>
</dbReference>
<name>A0A086TAJ2_HAPC1</name>
<feature type="region of interest" description="Disordered" evidence="2">
    <location>
        <begin position="663"/>
        <end position="733"/>
    </location>
</feature>
<keyword evidence="5" id="KW-1185">Reference proteome</keyword>
<feature type="region of interest" description="Disordered" evidence="2">
    <location>
        <begin position="299"/>
        <end position="340"/>
    </location>
</feature>
<evidence type="ECO:0000256" key="2">
    <source>
        <dbReference type="SAM" id="MobiDB-lite"/>
    </source>
</evidence>
<dbReference type="PANTHER" id="PTHR48081:SF19">
    <property type="entry name" value="AB HYDROLASE SUPERFAMILY PROTEIN C4A8.06C"/>
    <property type="match status" value="1"/>
</dbReference>
<sequence>MNRLNTASVSLAVTPTVISTLISHYLNRAPLKGRPTAHLSYDEGLHLVRSFLAYASHHTVEELQAFTSQWVPHPRWVKVEDVAISDEYLEKAAALLQEQLGEDGIRRVGGRNWWQWRRPKSPLGAEWIEMRSDYNERKVNGDPGSRVMMYVHGGAYYFGSVDEHRYQMQRHARKLKARVFAPRYRLAPQFPFPCGLQDCLAAYLHLLTTNDPSQIVMAGDSAGAGMVVSVLCILRDQGIPLPAGAILISPWVDLTHSFPSVGDPAPLDYIPQYGFHHKPSRAWPPPNDDDIVMLKEEAQKKRQARTDRTPKTKKLEEKQQDHVAPTNGNAKSKDTQAASGGIVTDSEKFLSVTIDGERVRIKDQIQMYTTNELLNHPLVSPIMQPTLGGLPPLLIMVGGGEILRDEQVYLAHKCANPAEYAPPDEKMDERGRALLAKYKPTDVQLQVWEDLCHVAPTLSFTRPAKHMYRSVAQFGAWCLARAQQRGVEILDDEDISVISSSGSESQDGPKDKEKQTKETTGVEEEEPKPGEVGKAGDPLPPFRDHMIRQEVTRHGVTHPLAKPEELPGCCLKPEEVGVIKAGQVQKWLTAKHQWDTRYTRAKARVHKKIIKDMAAGYQYFPGENPPPTALAGRRRVDEDIKERKRVKSLGLALWSLWGSKHDEATVERERKANRAGHEPETMAVTPSEGGGARPFSDVESQAPVATPGEGGRTRSRSKAVVDENQTGGNENTPVSELLAMRRRNEDSSGQLLDIPGMGSIGRRPHVDGIAMPFTLKKEAETASMMTLDSAMPPSTRPMSPGDSRSDMLSTISADDVTKEKQATAAETQRPVMETFVTADEGVPTVANEAGTR</sequence>
<comment type="caution">
    <text evidence="4">The sequence shown here is derived from an EMBL/GenBank/DDBJ whole genome shotgun (WGS) entry which is preliminary data.</text>
</comment>
<feature type="compositionally biased region" description="Polar residues" evidence="2">
    <location>
        <begin position="723"/>
        <end position="733"/>
    </location>
</feature>
<feature type="domain" description="Alpha/beta hydrolase fold-3" evidence="3">
    <location>
        <begin position="361"/>
        <end position="415"/>
    </location>
</feature>
<feature type="region of interest" description="Disordered" evidence="2">
    <location>
        <begin position="499"/>
        <end position="542"/>
    </location>
</feature>
<dbReference type="AlphaFoldDB" id="A0A086TAJ2"/>
<feature type="compositionally biased region" description="Basic and acidic residues" evidence="2">
    <location>
        <begin position="507"/>
        <end position="517"/>
    </location>
</feature>